<sequence length="70" mass="7581">PPLSVATTTDSSSLAAAPSHSGCHCTRPLPVAMNFDHRMPLPPSSSRHRNQLTSSEAERISSAERRQENN</sequence>
<dbReference type="AlphaFoldDB" id="A0AAV0QZ30"/>
<keyword evidence="3" id="KW-1185">Reference proteome</keyword>
<comment type="caution">
    <text evidence="2">The sequence shown here is derived from an EMBL/GenBank/DDBJ whole genome shotgun (WGS) entry which is preliminary data.</text>
</comment>
<feature type="region of interest" description="Disordered" evidence="1">
    <location>
        <begin position="1"/>
        <end position="70"/>
    </location>
</feature>
<dbReference type="Proteomes" id="UP001154282">
    <property type="component" value="Unassembled WGS sequence"/>
</dbReference>
<feature type="compositionally biased region" description="Low complexity" evidence="1">
    <location>
        <begin position="1"/>
        <end position="19"/>
    </location>
</feature>
<feature type="non-terminal residue" evidence="2">
    <location>
        <position position="1"/>
    </location>
</feature>
<organism evidence="2 3">
    <name type="scientific">Linum tenue</name>
    <dbReference type="NCBI Taxonomy" id="586396"/>
    <lineage>
        <taxon>Eukaryota</taxon>
        <taxon>Viridiplantae</taxon>
        <taxon>Streptophyta</taxon>
        <taxon>Embryophyta</taxon>
        <taxon>Tracheophyta</taxon>
        <taxon>Spermatophyta</taxon>
        <taxon>Magnoliopsida</taxon>
        <taxon>eudicotyledons</taxon>
        <taxon>Gunneridae</taxon>
        <taxon>Pentapetalae</taxon>
        <taxon>rosids</taxon>
        <taxon>fabids</taxon>
        <taxon>Malpighiales</taxon>
        <taxon>Linaceae</taxon>
        <taxon>Linum</taxon>
    </lineage>
</organism>
<dbReference type="EMBL" id="CAMGYJ010000010">
    <property type="protein sequence ID" value="CAI0550739.1"/>
    <property type="molecule type" value="Genomic_DNA"/>
</dbReference>
<evidence type="ECO:0000313" key="3">
    <source>
        <dbReference type="Proteomes" id="UP001154282"/>
    </source>
</evidence>
<accession>A0AAV0QZ30</accession>
<name>A0AAV0QZ30_9ROSI</name>
<evidence type="ECO:0000256" key="1">
    <source>
        <dbReference type="SAM" id="MobiDB-lite"/>
    </source>
</evidence>
<proteinExistence type="predicted"/>
<evidence type="ECO:0000313" key="2">
    <source>
        <dbReference type="EMBL" id="CAI0550739.1"/>
    </source>
</evidence>
<gene>
    <name evidence="2" type="ORF">LITE_LOCUS45661</name>
</gene>
<protein>
    <submittedName>
        <fullName evidence="2">Uncharacterized protein</fullName>
    </submittedName>
</protein>
<feature type="compositionally biased region" description="Basic and acidic residues" evidence="1">
    <location>
        <begin position="56"/>
        <end position="70"/>
    </location>
</feature>
<reference evidence="2" key="1">
    <citation type="submission" date="2022-08" db="EMBL/GenBank/DDBJ databases">
        <authorList>
            <person name="Gutierrez-Valencia J."/>
        </authorList>
    </citation>
    <scope>NUCLEOTIDE SEQUENCE</scope>
</reference>